<dbReference type="PROSITE" id="PS51257">
    <property type="entry name" value="PROKAR_LIPOPROTEIN"/>
    <property type="match status" value="1"/>
</dbReference>
<gene>
    <name evidence="2" type="ORF">I595_989</name>
</gene>
<dbReference type="PANTHER" id="PTHR21666:SF270">
    <property type="entry name" value="MUREIN HYDROLASE ACTIVATOR ENVC"/>
    <property type="match status" value="1"/>
</dbReference>
<dbReference type="Pfam" id="PF01551">
    <property type="entry name" value="Peptidase_M23"/>
    <property type="match status" value="1"/>
</dbReference>
<name>A0A0P7AGJ8_9FLAO</name>
<dbReference type="EMBL" id="LDJX01000002">
    <property type="protein sequence ID" value="KPM32571.1"/>
    <property type="molecule type" value="Genomic_DNA"/>
</dbReference>
<keyword evidence="3" id="KW-1185">Reference proteome</keyword>
<dbReference type="PANTHER" id="PTHR21666">
    <property type="entry name" value="PEPTIDASE-RELATED"/>
    <property type="match status" value="1"/>
</dbReference>
<dbReference type="OrthoDB" id="9809488at2"/>
<sequence>MKFRVLGIMTLFIVGCSTTKLPSKKISQAEIPPPTINLENNSLEIKLTNPVDCPIRFEIETNNPNLKTVLEQLGTFELKAQSDTIVNIINVSDFDQNMSFAYNWKFGSLSKKIEPIKLELPFLKGRKYKVIQGNNTNYTHNTDWSRFAVDFSLKINDTICSATNGFVVGVVDNYKFGGKGKEWKPYGNFITVYEPNSGIFTQYVHLTENGSLVNVGDKVKKGQAIGLSGMTGQTDVEHLHFNCLVPTNSENGLMSIAFEFVEGLKSTELKKGDIIEK</sequence>
<dbReference type="InterPro" id="IPR016047">
    <property type="entry name" value="M23ase_b-sheet_dom"/>
</dbReference>
<dbReference type="Proteomes" id="UP000050280">
    <property type="component" value="Unassembled WGS sequence"/>
</dbReference>
<evidence type="ECO:0000313" key="2">
    <source>
        <dbReference type="EMBL" id="KPM32571.1"/>
    </source>
</evidence>
<protein>
    <submittedName>
        <fullName evidence="2">Peptidase M23</fullName>
    </submittedName>
</protein>
<dbReference type="GO" id="GO:0004222">
    <property type="term" value="F:metalloendopeptidase activity"/>
    <property type="evidence" value="ECO:0007669"/>
    <property type="project" value="TreeGrafter"/>
</dbReference>
<evidence type="ECO:0000313" key="3">
    <source>
        <dbReference type="Proteomes" id="UP000050280"/>
    </source>
</evidence>
<proteinExistence type="predicted"/>
<dbReference type="InterPro" id="IPR011055">
    <property type="entry name" value="Dup_hybrid_motif"/>
</dbReference>
<dbReference type="SUPFAM" id="SSF51261">
    <property type="entry name" value="Duplicated hybrid motif"/>
    <property type="match status" value="1"/>
</dbReference>
<accession>A0A0P7AGJ8</accession>
<organism evidence="2 3">
    <name type="scientific">Croceitalea dokdonensis DOKDO 023</name>
    <dbReference type="NCBI Taxonomy" id="1300341"/>
    <lineage>
        <taxon>Bacteria</taxon>
        <taxon>Pseudomonadati</taxon>
        <taxon>Bacteroidota</taxon>
        <taxon>Flavobacteriia</taxon>
        <taxon>Flavobacteriales</taxon>
        <taxon>Flavobacteriaceae</taxon>
        <taxon>Croceitalea</taxon>
    </lineage>
</organism>
<dbReference type="RefSeq" id="WP_157449646.1">
    <property type="nucleotide sequence ID" value="NZ_LDJX01000002.1"/>
</dbReference>
<dbReference type="AlphaFoldDB" id="A0A0P7AGJ8"/>
<dbReference type="Gene3D" id="2.70.70.10">
    <property type="entry name" value="Glucose Permease (Domain IIA)"/>
    <property type="match status" value="1"/>
</dbReference>
<dbReference type="InterPro" id="IPR050570">
    <property type="entry name" value="Cell_wall_metabolism_enzyme"/>
</dbReference>
<reference evidence="2 3" key="1">
    <citation type="submission" date="2015-09" db="EMBL/GenBank/DDBJ databases">
        <title>Genome sequence of the marine flavobacterium Croceitalea dokdonensis DOKDO 023 that contains proton- and sodium-pumping rhodopsins.</title>
        <authorList>
            <person name="Kwon S.-K."/>
            <person name="Lee H.K."/>
            <person name="Kwak M.-J."/>
            <person name="Kim J.F."/>
        </authorList>
    </citation>
    <scope>NUCLEOTIDE SEQUENCE [LARGE SCALE GENOMIC DNA]</scope>
    <source>
        <strain evidence="2 3">DOKDO 023</strain>
    </source>
</reference>
<dbReference type="STRING" id="1300341.I595_989"/>
<feature type="domain" description="M23ase beta-sheet core" evidence="1">
    <location>
        <begin position="148"/>
        <end position="243"/>
    </location>
</feature>
<comment type="caution">
    <text evidence="2">The sequence shown here is derived from an EMBL/GenBank/DDBJ whole genome shotgun (WGS) entry which is preliminary data.</text>
</comment>
<evidence type="ECO:0000259" key="1">
    <source>
        <dbReference type="Pfam" id="PF01551"/>
    </source>
</evidence>
<dbReference type="CDD" id="cd12797">
    <property type="entry name" value="M23_peptidase"/>
    <property type="match status" value="1"/>
</dbReference>